<dbReference type="Proteomes" id="UP000095286">
    <property type="component" value="Unplaced"/>
</dbReference>
<sequence length="203" mass="23195">MELLHLNKKTTQQEGSIKCAVAVKSQDDVTQITKKLEKSSIDTIANQETKFQMNPRAPTFKYQPKTPKRLVEQPPLGNVACMNDNYGQDQLLPPGPYYSPQSYDESIPSPCYPSSRTYPQMQYGLVDNNHCSNQEIQYLCSSENRVDPVMAQCPQSYQVPSYNKYYCSYPISQEIMYSYPVTNETYLGGNCYQISLESLLYLN</sequence>
<organism evidence="1 2">
    <name type="scientific">Rhabditophanes sp. KR3021</name>
    <dbReference type="NCBI Taxonomy" id="114890"/>
    <lineage>
        <taxon>Eukaryota</taxon>
        <taxon>Metazoa</taxon>
        <taxon>Ecdysozoa</taxon>
        <taxon>Nematoda</taxon>
        <taxon>Chromadorea</taxon>
        <taxon>Rhabditida</taxon>
        <taxon>Tylenchina</taxon>
        <taxon>Panagrolaimomorpha</taxon>
        <taxon>Strongyloidoidea</taxon>
        <taxon>Alloionematidae</taxon>
        <taxon>Rhabditophanes</taxon>
    </lineage>
</organism>
<dbReference type="WBParaSite" id="RSKR_0000120433.1">
    <property type="protein sequence ID" value="RSKR_0000120433.1"/>
    <property type="gene ID" value="RSKR_0000120433"/>
</dbReference>
<proteinExistence type="predicted"/>
<protein>
    <submittedName>
        <fullName evidence="2">Ground-like domain-containing protein</fullName>
    </submittedName>
</protein>
<evidence type="ECO:0000313" key="1">
    <source>
        <dbReference type="Proteomes" id="UP000095286"/>
    </source>
</evidence>
<reference evidence="2" key="1">
    <citation type="submission" date="2016-11" db="UniProtKB">
        <authorList>
            <consortium name="WormBaseParasite"/>
        </authorList>
    </citation>
    <scope>IDENTIFICATION</scope>
    <source>
        <strain evidence="2">KR3021</strain>
    </source>
</reference>
<name>A0AC35TJ02_9BILA</name>
<evidence type="ECO:0000313" key="2">
    <source>
        <dbReference type="WBParaSite" id="RSKR_0000120433.1"/>
    </source>
</evidence>
<accession>A0AC35TJ02</accession>